<keyword evidence="3" id="KW-0436">Ligase</keyword>
<evidence type="ECO:0000256" key="1">
    <source>
        <dbReference type="ARBA" id="ARBA00008226"/>
    </source>
</evidence>
<evidence type="ECO:0000256" key="9">
    <source>
        <dbReference type="ARBA" id="ARBA00047639"/>
    </source>
</evidence>
<evidence type="ECO:0000256" key="2">
    <source>
        <dbReference type="ARBA" id="ARBA00012815"/>
    </source>
</evidence>
<gene>
    <name evidence="12" type="ORF">g.5176</name>
</gene>
<evidence type="ECO:0000256" key="7">
    <source>
        <dbReference type="ARBA" id="ARBA00023146"/>
    </source>
</evidence>
<dbReference type="InterPro" id="IPR015807">
    <property type="entry name" value="His-tRNA-ligase"/>
</dbReference>
<dbReference type="NCBIfam" id="TIGR00442">
    <property type="entry name" value="hisS"/>
    <property type="match status" value="1"/>
</dbReference>
<keyword evidence="7" id="KW-0030">Aminoacyl-tRNA synthetase</keyword>
<comment type="catalytic activity">
    <reaction evidence="9">
        <text>tRNA(His) + L-histidine + ATP = L-histidyl-tRNA(His) + AMP + diphosphate + H(+)</text>
        <dbReference type="Rhea" id="RHEA:17313"/>
        <dbReference type="Rhea" id="RHEA-COMP:9665"/>
        <dbReference type="Rhea" id="RHEA-COMP:9689"/>
        <dbReference type="ChEBI" id="CHEBI:15378"/>
        <dbReference type="ChEBI" id="CHEBI:30616"/>
        <dbReference type="ChEBI" id="CHEBI:33019"/>
        <dbReference type="ChEBI" id="CHEBI:57595"/>
        <dbReference type="ChEBI" id="CHEBI:78442"/>
        <dbReference type="ChEBI" id="CHEBI:78527"/>
        <dbReference type="ChEBI" id="CHEBI:456215"/>
        <dbReference type="EC" id="6.1.1.21"/>
    </reaction>
</comment>
<dbReference type="Pfam" id="PF13393">
    <property type="entry name" value="tRNA-synt_His"/>
    <property type="match status" value="1"/>
</dbReference>
<keyword evidence="5" id="KW-0067">ATP-binding</keyword>
<keyword evidence="4" id="KW-0547">Nucleotide-binding</keyword>
<dbReference type="PANTHER" id="PTHR43707:SF1">
    <property type="entry name" value="HISTIDINE--TRNA LIGASE, MITOCHONDRIAL-RELATED"/>
    <property type="match status" value="1"/>
</dbReference>
<dbReference type="SUPFAM" id="SSF55681">
    <property type="entry name" value="Class II aaRS and biotin synthetases"/>
    <property type="match status" value="1"/>
</dbReference>
<dbReference type="FunFam" id="3.30.930.10:FF:000054">
    <property type="entry name" value="Histidine--tRNA ligase chloroplastic/mitochondrial"/>
    <property type="match status" value="1"/>
</dbReference>
<keyword evidence="6" id="KW-0648">Protein biosynthesis</keyword>
<dbReference type="EC" id="6.1.1.21" evidence="2"/>
<feature type="domain" description="Aminoacyl-transfer RNA synthetases class-II family profile" evidence="11">
    <location>
        <begin position="173"/>
        <end position="503"/>
    </location>
</feature>
<proteinExistence type="inferred from homology"/>
<dbReference type="AlphaFoldDB" id="A0A1D1ZP52"/>
<dbReference type="Gene3D" id="3.30.930.10">
    <property type="entry name" value="Bira Bifunctional Protein, Domain 2"/>
    <property type="match status" value="1"/>
</dbReference>
<evidence type="ECO:0000256" key="5">
    <source>
        <dbReference type="ARBA" id="ARBA00022840"/>
    </source>
</evidence>
<dbReference type="FunFam" id="3.40.50.800:FF:000017">
    <property type="entry name" value="Histidine--tRNA ligase chloroplastic/mitochondrial"/>
    <property type="match status" value="1"/>
</dbReference>
<dbReference type="InterPro" id="IPR041715">
    <property type="entry name" value="HisRS-like_core"/>
</dbReference>
<evidence type="ECO:0000313" key="12">
    <source>
        <dbReference type="EMBL" id="JAT68756.1"/>
    </source>
</evidence>
<organism evidence="12">
    <name type="scientific">Auxenochlorella protothecoides</name>
    <name type="common">Green microalga</name>
    <name type="synonym">Chlorella protothecoides</name>
    <dbReference type="NCBI Taxonomy" id="3075"/>
    <lineage>
        <taxon>Eukaryota</taxon>
        <taxon>Viridiplantae</taxon>
        <taxon>Chlorophyta</taxon>
        <taxon>core chlorophytes</taxon>
        <taxon>Trebouxiophyceae</taxon>
        <taxon>Chlorellales</taxon>
        <taxon>Chlorellaceae</taxon>
        <taxon>Auxenochlorella</taxon>
    </lineage>
</organism>
<feature type="region of interest" description="Disordered" evidence="10">
    <location>
        <begin position="118"/>
        <end position="151"/>
    </location>
</feature>
<comment type="similarity">
    <text evidence="1">Belongs to the class-II aminoacyl-tRNA synthetase family.</text>
</comment>
<evidence type="ECO:0000256" key="3">
    <source>
        <dbReference type="ARBA" id="ARBA00022598"/>
    </source>
</evidence>
<dbReference type="CDD" id="cd00773">
    <property type="entry name" value="HisRS-like_core"/>
    <property type="match status" value="1"/>
</dbReference>
<dbReference type="HAMAP" id="MF_00127">
    <property type="entry name" value="His_tRNA_synth"/>
    <property type="match status" value="1"/>
</dbReference>
<reference evidence="12" key="1">
    <citation type="submission" date="2015-08" db="EMBL/GenBank/DDBJ databases">
        <authorList>
            <person name="Babu N.S."/>
            <person name="Beckwith C.J."/>
            <person name="Beseler K.G."/>
            <person name="Brison A."/>
            <person name="Carone J.V."/>
            <person name="Caskin T.P."/>
            <person name="Diamond M."/>
            <person name="Durham M.E."/>
            <person name="Foxe J.M."/>
            <person name="Go M."/>
            <person name="Henderson B.A."/>
            <person name="Jones I.B."/>
            <person name="McGettigan J.A."/>
            <person name="Micheletti S.J."/>
            <person name="Nasrallah M.E."/>
            <person name="Ortiz D."/>
            <person name="Piller C.R."/>
            <person name="Privatt S.R."/>
            <person name="Schneider S.L."/>
            <person name="Sharp S."/>
            <person name="Smith T.C."/>
            <person name="Stanton J.D."/>
            <person name="Ullery H.E."/>
            <person name="Wilson R.J."/>
            <person name="Serrano M.G."/>
            <person name="Buck G."/>
            <person name="Lee V."/>
            <person name="Wang Y."/>
            <person name="Carvalho R."/>
            <person name="Voegtly L."/>
            <person name="Shi R."/>
            <person name="Duckworth R."/>
            <person name="Johnson A."/>
            <person name="Loviza R."/>
            <person name="Walstead R."/>
            <person name="Shah Z."/>
            <person name="Kiflezghi M."/>
            <person name="Wade K."/>
            <person name="Ball S.L."/>
            <person name="Bradley K.W."/>
            <person name="Asai D.J."/>
            <person name="Bowman C.A."/>
            <person name="Russell D.A."/>
            <person name="Pope W.H."/>
            <person name="Jacobs-Sera D."/>
            <person name="Hendrix R.W."/>
            <person name="Hatfull G.F."/>
        </authorList>
    </citation>
    <scope>NUCLEOTIDE SEQUENCE</scope>
</reference>
<name>A0A1D1ZP52_AUXPR</name>
<evidence type="ECO:0000256" key="4">
    <source>
        <dbReference type="ARBA" id="ARBA00022741"/>
    </source>
</evidence>
<dbReference type="SUPFAM" id="SSF52954">
    <property type="entry name" value="Class II aaRS ABD-related"/>
    <property type="match status" value="1"/>
</dbReference>
<dbReference type="Pfam" id="PF03129">
    <property type="entry name" value="HGTP_anticodon"/>
    <property type="match status" value="1"/>
</dbReference>
<evidence type="ECO:0000256" key="8">
    <source>
        <dbReference type="ARBA" id="ARBA00030619"/>
    </source>
</evidence>
<evidence type="ECO:0000259" key="11">
    <source>
        <dbReference type="PROSITE" id="PS50862"/>
    </source>
</evidence>
<dbReference type="InterPro" id="IPR004154">
    <property type="entry name" value="Anticodon-bd"/>
</dbReference>
<feature type="non-terminal residue" evidence="12">
    <location>
        <position position="1"/>
    </location>
</feature>
<dbReference type="GO" id="GO:0005737">
    <property type="term" value="C:cytoplasm"/>
    <property type="evidence" value="ECO:0007669"/>
    <property type="project" value="InterPro"/>
</dbReference>
<dbReference type="PROSITE" id="PS50862">
    <property type="entry name" value="AA_TRNA_LIGASE_II"/>
    <property type="match status" value="1"/>
</dbReference>
<protein>
    <recommendedName>
        <fullName evidence="2">histidine--tRNA ligase</fullName>
        <ecNumber evidence="2">6.1.1.21</ecNumber>
    </recommendedName>
    <alternativeName>
        <fullName evidence="8">Histidyl-tRNA synthetase</fullName>
    </alternativeName>
</protein>
<dbReference type="InterPro" id="IPR036621">
    <property type="entry name" value="Anticodon-bd_dom_sf"/>
</dbReference>
<dbReference type="InterPro" id="IPR006195">
    <property type="entry name" value="aa-tRNA-synth_II"/>
</dbReference>
<evidence type="ECO:0000256" key="10">
    <source>
        <dbReference type="SAM" id="MobiDB-lite"/>
    </source>
</evidence>
<accession>A0A1D1ZP52</accession>
<dbReference type="InterPro" id="IPR045864">
    <property type="entry name" value="aa-tRNA-synth_II/BPL/LPL"/>
</dbReference>
<evidence type="ECO:0000256" key="6">
    <source>
        <dbReference type="ARBA" id="ARBA00022917"/>
    </source>
</evidence>
<sequence length="579" mass="62808">PNSIRTHGCTIKCQTPLEAYCEIYDIHSQLNAHPIRNGCEHGLVDGQSCPTTQYAPCRLLLLRSRRAAHVHCCADMIGSLRCSVVVQHRAVWSGLQSLGVRAPCLVTPTLLASTSRRCQSNDAAPAPSAVQAEHPTQQGRRSVAAAHQPTAQKEVIDLRPPRGTRDFPPEDKRLQAWLFDHFAAVTQSFGFEMVDYPVLESEALFIRKAGEEIVDQLYNFEDKGGRRVALRPELTPSLARLVLSAGAGRPLPLKWAAVGQCWRYERSTRGRRREHYQWNLDVVGVAGVEAEAELLAALVAFFRRVGLGPADVGIRVSTRALLGAVLEGAGVPAAAHPAIYVAVDRADKLPIAAVEAELGALRVPPAAIDALLRTLRIRDVGALSEVLPPDSPAARDLVVLFDLAAAYGIADWLHFDAGVVRGLAYYTGIVFEGFDRAGALRAVCGGGRYDRLLSSLGGADLPCAGFGFGDAVIVELLRDRGLLPDLGRRVDDVVHALEESLRPQACAAAAALRAKGRSVELVLEPKRMKWVLKHAERCGAARLVLLAPEEWARGEIKVKDLSSREERMVVGVEGLCQLE</sequence>
<dbReference type="InterPro" id="IPR004516">
    <property type="entry name" value="HisRS/HisZ"/>
</dbReference>
<dbReference type="PANTHER" id="PTHR43707">
    <property type="entry name" value="HISTIDYL-TRNA SYNTHETASE"/>
    <property type="match status" value="1"/>
</dbReference>
<dbReference type="GO" id="GO:0005524">
    <property type="term" value="F:ATP binding"/>
    <property type="evidence" value="ECO:0007669"/>
    <property type="project" value="UniProtKB-KW"/>
</dbReference>
<dbReference type="GO" id="GO:0004821">
    <property type="term" value="F:histidine-tRNA ligase activity"/>
    <property type="evidence" value="ECO:0007669"/>
    <property type="project" value="UniProtKB-EC"/>
</dbReference>
<dbReference type="EMBL" id="GDKF01009866">
    <property type="protein sequence ID" value="JAT68756.1"/>
    <property type="molecule type" value="Transcribed_RNA"/>
</dbReference>
<dbReference type="GO" id="GO:0006427">
    <property type="term" value="P:histidyl-tRNA aminoacylation"/>
    <property type="evidence" value="ECO:0007669"/>
    <property type="project" value="InterPro"/>
</dbReference>
<dbReference type="Gene3D" id="3.40.50.800">
    <property type="entry name" value="Anticodon-binding domain"/>
    <property type="match status" value="1"/>
</dbReference>